<dbReference type="InterPro" id="IPR015376">
    <property type="entry name" value="Znr_NADH_PPase"/>
</dbReference>
<reference evidence="11 12" key="1">
    <citation type="journal article" date="2020" name="Cell Host Microbe">
        <title>Functional and Genomic Variation between Human-Derived Isolates of Lachnospiraceae Reveals Inter- and Intra-Species Diversity.</title>
        <authorList>
            <person name="Sorbara M.T."/>
            <person name="Littmann E.R."/>
            <person name="Fontana E."/>
            <person name="Moody T.U."/>
            <person name="Kohout C.E."/>
            <person name="Gjonbalaj M."/>
            <person name="Eaton V."/>
            <person name="Seok R."/>
            <person name="Leiner I.M."/>
            <person name="Pamer E.G."/>
        </authorList>
    </citation>
    <scope>NUCLEOTIDE SEQUENCE [LARGE SCALE GENOMIC DNA]</scope>
    <source>
        <strain evidence="11 12">MSK.15.26</strain>
    </source>
</reference>
<dbReference type="PROSITE" id="PS51462">
    <property type="entry name" value="NUDIX"/>
    <property type="match status" value="1"/>
</dbReference>
<comment type="similarity">
    <text evidence="3">Belongs to the Nudix hydrolase family. NudC subfamily.</text>
</comment>
<evidence type="ECO:0000256" key="5">
    <source>
        <dbReference type="ARBA" id="ARBA00022723"/>
    </source>
</evidence>
<dbReference type="GO" id="GO:0016787">
    <property type="term" value="F:hydrolase activity"/>
    <property type="evidence" value="ECO:0007669"/>
    <property type="project" value="UniProtKB-KW"/>
</dbReference>
<dbReference type="InterPro" id="IPR049734">
    <property type="entry name" value="NudC-like_C"/>
</dbReference>
<evidence type="ECO:0000259" key="10">
    <source>
        <dbReference type="PROSITE" id="PS51462"/>
    </source>
</evidence>
<evidence type="ECO:0000256" key="8">
    <source>
        <dbReference type="ARBA" id="ARBA00023027"/>
    </source>
</evidence>
<dbReference type="Proteomes" id="UP000822142">
    <property type="component" value="Unassembled WGS sequence"/>
</dbReference>
<name>A0ABX2IA01_BLAHA</name>
<dbReference type="Pfam" id="PF09297">
    <property type="entry name" value="Zn_ribbon_NUD"/>
    <property type="match status" value="1"/>
</dbReference>
<protein>
    <recommendedName>
        <fullName evidence="4">NAD(+) diphosphatase</fullName>
        <ecNumber evidence="4">3.6.1.22</ecNumber>
    </recommendedName>
</protein>
<evidence type="ECO:0000256" key="1">
    <source>
        <dbReference type="ARBA" id="ARBA00001946"/>
    </source>
</evidence>
<comment type="cofactor">
    <cofactor evidence="2">
        <name>Zn(2+)</name>
        <dbReference type="ChEBI" id="CHEBI:29105"/>
    </cofactor>
</comment>
<dbReference type="InterPro" id="IPR015797">
    <property type="entry name" value="NUDIX_hydrolase-like_dom_sf"/>
</dbReference>
<dbReference type="InterPro" id="IPR020084">
    <property type="entry name" value="NUDIX_hydrolase_CS"/>
</dbReference>
<comment type="caution">
    <text evidence="11">The sequence shown here is derived from an EMBL/GenBank/DDBJ whole genome shotgun (WGS) entry which is preliminary data.</text>
</comment>
<keyword evidence="12" id="KW-1185">Reference proteome</keyword>
<comment type="cofactor">
    <cofactor evidence="1">
        <name>Mg(2+)</name>
        <dbReference type="ChEBI" id="CHEBI:18420"/>
    </cofactor>
</comment>
<organism evidence="11 12">
    <name type="scientific">Blautia hansenii</name>
    <name type="common">Ruminococcus hansenii</name>
    <dbReference type="NCBI Taxonomy" id="1322"/>
    <lineage>
        <taxon>Bacteria</taxon>
        <taxon>Bacillati</taxon>
        <taxon>Bacillota</taxon>
        <taxon>Clostridia</taxon>
        <taxon>Lachnospirales</taxon>
        <taxon>Lachnospiraceae</taxon>
        <taxon>Blautia</taxon>
    </lineage>
</organism>
<sequence length="278" mass="32250">MIQDLDFHCYHNEYTHAQPENGDFILSFRSREILGAIRDGLLTFPTWETLSGSQNLSPSACIYLFSIDEQRYFLLFDYEAEEFADFTYQDISIFRSMQPKEQCFGLVTGFHLYNWYKGRRFCGTCGHKLIHDEKERMMYCPQCQSTEYPKISPAVIVAVTNGNKILMSKYAGRNAKRYALIAGFTEIGETLEETVKREVMEEVGLKVKNIRYYKSQPWGLSGSLLAGFVCDLDGEDTITLDENELAVAQWFEREEIPYDDYDVSLTREMMIQFKKGLL</sequence>
<dbReference type="InterPro" id="IPR050241">
    <property type="entry name" value="NAD-cap_RNA_hydrolase_NudC"/>
</dbReference>
<evidence type="ECO:0000256" key="7">
    <source>
        <dbReference type="ARBA" id="ARBA00022842"/>
    </source>
</evidence>
<gene>
    <name evidence="11" type="primary">nudC</name>
    <name evidence="11" type="ORF">G5A70_06120</name>
</gene>
<dbReference type="Gene3D" id="3.90.79.20">
    <property type="match status" value="1"/>
</dbReference>
<dbReference type="SUPFAM" id="SSF55811">
    <property type="entry name" value="Nudix"/>
    <property type="match status" value="1"/>
</dbReference>
<comment type="catalytic activity">
    <reaction evidence="9">
        <text>a 5'-end NAD(+)-phospho-ribonucleoside in mRNA + H2O = a 5'-end phospho-adenosine-phospho-ribonucleoside in mRNA + beta-nicotinamide D-ribonucleotide + 2 H(+)</text>
        <dbReference type="Rhea" id="RHEA:60876"/>
        <dbReference type="Rhea" id="RHEA-COMP:15698"/>
        <dbReference type="Rhea" id="RHEA-COMP:15719"/>
        <dbReference type="ChEBI" id="CHEBI:14649"/>
        <dbReference type="ChEBI" id="CHEBI:15377"/>
        <dbReference type="ChEBI" id="CHEBI:15378"/>
        <dbReference type="ChEBI" id="CHEBI:144029"/>
        <dbReference type="ChEBI" id="CHEBI:144051"/>
    </reaction>
    <physiologicalReaction direction="left-to-right" evidence="9">
        <dbReference type="Rhea" id="RHEA:60877"/>
    </physiologicalReaction>
</comment>
<dbReference type="EMBL" id="JAAITA010000005">
    <property type="protein sequence ID" value="NSJ85752.1"/>
    <property type="molecule type" value="Genomic_DNA"/>
</dbReference>
<dbReference type="PANTHER" id="PTHR42904:SF6">
    <property type="entry name" value="NAD-CAPPED RNA HYDROLASE NUDT12"/>
    <property type="match status" value="1"/>
</dbReference>
<dbReference type="PANTHER" id="PTHR42904">
    <property type="entry name" value="NUDIX HYDROLASE, NUDC SUBFAMILY"/>
    <property type="match status" value="1"/>
</dbReference>
<dbReference type="PROSITE" id="PS00893">
    <property type="entry name" value="NUDIX_BOX"/>
    <property type="match status" value="1"/>
</dbReference>
<dbReference type="InterPro" id="IPR000086">
    <property type="entry name" value="NUDIX_hydrolase_dom"/>
</dbReference>
<dbReference type="RefSeq" id="WP_173748794.1">
    <property type="nucleotide sequence ID" value="NZ_JAAITA010000005.1"/>
</dbReference>
<dbReference type="EC" id="3.6.1.22" evidence="4"/>
<feature type="domain" description="Nudix hydrolase" evidence="10">
    <location>
        <begin position="149"/>
        <end position="275"/>
    </location>
</feature>
<keyword evidence="7" id="KW-0460">Magnesium</keyword>
<evidence type="ECO:0000256" key="6">
    <source>
        <dbReference type="ARBA" id="ARBA00022801"/>
    </source>
</evidence>
<evidence type="ECO:0000256" key="4">
    <source>
        <dbReference type="ARBA" id="ARBA00012381"/>
    </source>
</evidence>
<keyword evidence="8" id="KW-0520">NAD</keyword>
<dbReference type="Pfam" id="PF00293">
    <property type="entry name" value="NUDIX"/>
    <property type="match status" value="1"/>
</dbReference>
<evidence type="ECO:0000313" key="12">
    <source>
        <dbReference type="Proteomes" id="UP000822142"/>
    </source>
</evidence>
<accession>A0ABX2IA01</accession>
<proteinExistence type="inferred from homology"/>
<evidence type="ECO:0000256" key="9">
    <source>
        <dbReference type="ARBA" id="ARBA00023679"/>
    </source>
</evidence>
<evidence type="ECO:0000256" key="3">
    <source>
        <dbReference type="ARBA" id="ARBA00009595"/>
    </source>
</evidence>
<dbReference type="CDD" id="cd03429">
    <property type="entry name" value="NUDIX_NADH_pyrophosphatase_Nudt13"/>
    <property type="match status" value="1"/>
</dbReference>
<dbReference type="Gene3D" id="3.90.79.10">
    <property type="entry name" value="Nucleoside Triphosphate Pyrophosphohydrolase"/>
    <property type="match status" value="1"/>
</dbReference>
<keyword evidence="6 11" id="KW-0378">Hydrolase</keyword>
<evidence type="ECO:0000313" key="11">
    <source>
        <dbReference type="EMBL" id="NSJ85752.1"/>
    </source>
</evidence>
<keyword evidence="5" id="KW-0479">Metal-binding</keyword>
<evidence type="ECO:0000256" key="2">
    <source>
        <dbReference type="ARBA" id="ARBA00001947"/>
    </source>
</evidence>
<dbReference type="NCBIfam" id="NF001299">
    <property type="entry name" value="PRK00241.1"/>
    <property type="match status" value="1"/>
</dbReference>